<feature type="chain" id="PRO_5014390293" description="Fungal N-terminal domain-containing protein" evidence="2">
    <location>
        <begin position="24"/>
        <end position="333"/>
    </location>
</feature>
<evidence type="ECO:0000313" key="4">
    <source>
        <dbReference type="Proteomes" id="UP000235786"/>
    </source>
</evidence>
<accession>A0A2J6SC73</accession>
<dbReference type="Proteomes" id="UP000235786">
    <property type="component" value="Unassembled WGS sequence"/>
</dbReference>
<gene>
    <name evidence="3" type="ORF">L207DRAFT_627093</name>
</gene>
<organism evidence="3 4">
    <name type="scientific">Hyaloscypha variabilis (strain UAMH 11265 / GT02V1 / F)</name>
    <name type="common">Meliniomyces variabilis</name>
    <dbReference type="NCBI Taxonomy" id="1149755"/>
    <lineage>
        <taxon>Eukaryota</taxon>
        <taxon>Fungi</taxon>
        <taxon>Dikarya</taxon>
        <taxon>Ascomycota</taxon>
        <taxon>Pezizomycotina</taxon>
        <taxon>Leotiomycetes</taxon>
        <taxon>Helotiales</taxon>
        <taxon>Hyaloscyphaceae</taxon>
        <taxon>Hyaloscypha</taxon>
        <taxon>Hyaloscypha variabilis</taxon>
    </lineage>
</organism>
<evidence type="ECO:0000256" key="1">
    <source>
        <dbReference type="SAM" id="MobiDB-lite"/>
    </source>
</evidence>
<evidence type="ECO:0000256" key="2">
    <source>
        <dbReference type="SAM" id="SignalP"/>
    </source>
</evidence>
<keyword evidence="4" id="KW-1185">Reference proteome</keyword>
<dbReference type="STRING" id="1149755.A0A2J6SC73"/>
<proteinExistence type="predicted"/>
<feature type="region of interest" description="Disordered" evidence="1">
    <location>
        <begin position="300"/>
        <end position="333"/>
    </location>
</feature>
<evidence type="ECO:0008006" key="5">
    <source>
        <dbReference type="Google" id="ProtNLM"/>
    </source>
</evidence>
<sequence length="333" mass="37469">MDPLSVTASIVGLILSVAQVTSGVSIIQCVLSDAPRIDQLLSQITEIETCLSTIQKFLDNIRLALRERMVFIKVEHLVATLTQAVLTFSQLEALVKKTVAGPRNALILRINWTRRQNRLANIMLRLESHKSALSLMLSIVQCESDLEATRLSETLRELATQILATNKDVSKRLRNLEDMYNSESIYTACHRNGSSDSETLFSTDSILDSSPTLYERLRPVPKLATHPSFQLDLSTSRVYRRTLSYECDNSFTTSVMRSHAWSVFTGLSLSEISNISVIGLPLSARDISNPQWYFKYPEKRSLSPGERVPPSPLRSATERRKARQRTQRSLQVG</sequence>
<feature type="signal peptide" evidence="2">
    <location>
        <begin position="1"/>
        <end position="23"/>
    </location>
</feature>
<reference evidence="3 4" key="1">
    <citation type="submission" date="2016-04" db="EMBL/GenBank/DDBJ databases">
        <title>A degradative enzymes factory behind the ericoid mycorrhizal symbiosis.</title>
        <authorList>
            <consortium name="DOE Joint Genome Institute"/>
            <person name="Martino E."/>
            <person name="Morin E."/>
            <person name="Grelet G."/>
            <person name="Kuo A."/>
            <person name="Kohler A."/>
            <person name="Daghino S."/>
            <person name="Barry K."/>
            <person name="Choi C."/>
            <person name="Cichocki N."/>
            <person name="Clum A."/>
            <person name="Copeland A."/>
            <person name="Hainaut M."/>
            <person name="Haridas S."/>
            <person name="Labutti K."/>
            <person name="Lindquist E."/>
            <person name="Lipzen A."/>
            <person name="Khouja H.-R."/>
            <person name="Murat C."/>
            <person name="Ohm R."/>
            <person name="Olson A."/>
            <person name="Spatafora J."/>
            <person name="Veneault-Fourrey C."/>
            <person name="Henrissat B."/>
            <person name="Grigoriev I."/>
            <person name="Martin F."/>
            <person name="Perotto S."/>
        </authorList>
    </citation>
    <scope>NUCLEOTIDE SEQUENCE [LARGE SCALE GENOMIC DNA]</scope>
    <source>
        <strain evidence="3 4">F</strain>
    </source>
</reference>
<name>A0A2J6SC73_HYAVF</name>
<evidence type="ECO:0000313" key="3">
    <source>
        <dbReference type="EMBL" id="PMD48350.1"/>
    </source>
</evidence>
<keyword evidence="2" id="KW-0732">Signal</keyword>
<dbReference type="EMBL" id="KZ613937">
    <property type="protein sequence ID" value="PMD48350.1"/>
    <property type="molecule type" value="Genomic_DNA"/>
</dbReference>
<protein>
    <recommendedName>
        <fullName evidence="5">Fungal N-terminal domain-containing protein</fullName>
    </recommendedName>
</protein>
<dbReference type="AlphaFoldDB" id="A0A2J6SC73"/>
<dbReference type="OrthoDB" id="19923at2759"/>